<evidence type="ECO:0000259" key="2">
    <source>
        <dbReference type="PROSITE" id="PS51186"/>
    </source>
</evidence>
<evidence type="ECO:0000256" key="1">
    <source>
        <dbReference type="ARBA" id="ARBA00022679"/>
    </source>
</evidence>
<dbReference type="InterPro" id="IPR016181">
    <property type="entry name" value="Acyl_CoA_acyltransferase"/>
</dbReference>
<dbReference type="PANTHER" id="PTHR13947:SF37">
    <property type="entry name" value="LD18367P"/>
    <property type="match status" value="1"/>
</dbReference>
<protein>
    <submittedName>
        <fullName evidence="3">GNAT family N-acetyltransferase</fullName>
    </submittedName>
</protein>
<proteinExistence type="predicted"/>
<evidence type="ECO:0000313" key="3">
    <source>
        <dbReference type="EMBL" id="MET1490274.1"/>
    </source>
</evidence>
<reference evidence="3 4" key="1">
    <citation type="submission" date="2024-07" db="EMBL/GenBank/DDBJ databases">
        <title>Uliginosibacterium paludis KCTC:42655.</title>
        <authorList>
            <person name="Kim M.K."/>
        </authorList>
    </citation>
    <scope>NUCLEOTIDE SEQUENCE [LARGE SCALE GENOMIC DNA]</scope>
    <source>
        <strain evidence="3 4">KCTC 42655</strain>
    </source>
</reference>
<dbReference type="EMBL" id="JBEWLZ010000005">
    <property type="protein sequence ID" value="MET1490274.1"/>
    <property type="molecule type" value="Genomic_DNA"/>
</dbReference>
<organism evidence="3 4">
    <name type="scientific">Uliginosibacterium paludis</name>
    <dbReference type="NCBI Taxonomy" id="1615952"/>
    <lineage>
        <taxon>Bacteria</taxon>
        <taxon>Pseudomonadati</taxon>
        <taxon>Pseudomonadota</taxon>
        <taxon>Betaproteobacteria</taxon>
        <taxon>Rhodocyclales</taxon>
        <taxon>Zoogloeaceae</taxon>
        <taxon>Uliginosibacterium</taxon>
    </lineage>
</organism>
<keyword evidence="4" id="KW-1185">Reference proteome</keyword>
<gene>
    <name evidence="3" type="ORF">ABVT11_10595</name>
</gene>
<dbReference type="InterPro" id="IPR050769">
    <property type="entry name" value="NAT_camello-type"/>
</dbReference>
<dbReference type="RefSeq" id="WP_345928481.1">
    <property type="nucleotide sequence ID" value="NZ_JBDIVF010000006.1"/>
</dbReference>
<dbReference type="CDD" id="cd04301">
    <property type="entry name" value="NAT_SF"/>
    <property type="match status" value="1"/>
</dbReference>
<dbReference type="PANTHER" id="PTHR13947">
    <property type="entry name" value="GNAT FAMILY N-ACETYLTRANSFERASE"/>
    <property type="match status" value="1"/>
</dbReference>
<dbReference type="Gene3D" id="3.40.630.30">
    <property type="match status" value="1"/>
</dbReference>
<dbReference type="InterPro" id="IPR000182">
    <property type="entry name" value="GNAT_dom"/>
</dbReference>
<name>A0ABV2CQT8_9RHOO</name>
<dbReference type="PROSITE" id="PS51186">
    <property type="entry name" value="GNAT"/>
    <property type="match status" value="1"/>
</dbReference>
<dbReference type="SUPFAM" id="SSF55729">
    <property type="entry name" value="Acyl-CoA N-acyltransferases (Nat)"/>
    <property type="match status" value="1"/>
</dbReference>
<dbReference type="Proteomes" id="UP001548590">
    <property type="component" value="Unassembled WGS sequence"/>
</dbReference>
<keyword evidence="1" id="KW-0808">Transferase</keyword>
<evidence type="ECO:0000313" key="4">
    <source>
        <dbReference type="Proteomes" id="UP001548590"/>
    </source>
</evidence>
<accession>A0ABV2CQT8</accession>
<feature type="domain" description="N-acetyltransferase" evidence="2">
    <location>
        <begin position="2"/>
        <end position="161"/>
    </location>
</feature>
<comment type="caution">
    <text evidence="3">The sequence shown here is derived from an EMBL/GenBank/DDBJ whole genome shotgun (WGS) entry which is preliminary data.</text>
</comment>
<sequence>MIRIASFEPRHAAAVVALILPIQQQEFGLPITLQDQPDLLSIPDFYQRGSGGFWVALEAEQVVGSIALIDIGARRGVIRKMFVAASHRGRARGVAQGLLGALLGHAREAGLAELMLGTTERYLAAHRFYERNGFERIDEAALPADFPRMQVDSRFYRLTLTGRR</sequence>
<dbReference type="Pfam" id="PF00583">
    <property type="entry name" value="Acetyltransf_1"/>
    <property type="match status" value="1"/>
</dbReference>